<sequence>SWPDAFAAFNAKCSNEVKRMMDNMQILHECRDSHNNHFSNRASARRLHTSHGYVGSLEQERVVEDDFLTEHDDESEILKHLLSIEGTNSRRIDQ</sequence>
<dbReference type="AlphaFoldDB" id="A0A9W8ZW56"/>
<comment type="caution">
    <text evidence="1">The sequence shown here is derived from an EMBL/GenBank/DDBJ whole genome shotgun (WGS) entry which is preliminary data.</text>
</comment>
<dbReference type="EMBL" id="JANVFS010000037">
    <property type="protein sequence ID" value="KAJ4468581.1"/>
    <property type="molecule type" value="Genomic_DNA"/>
</dbReference>
<reference evidence="1" key="1">
    <citation type="submission" date="2022-08" db="EMBL/GenBank/DDBJ databases">
        <authorList>
            <consortium name="DOE Joint Genome Institute"/>
            <person name="Min B."/>
            <person name="Riley R."/>
            <person name="Sierra-Patev S."/>
            <person name="Naranjo-Ortiz M."/>
            <person name="Looney B."/>
            <person name="Konkel Z."/>
            <person name="Slot J.C."/>
            <person name="Sakamoto Y."/>
            <person name="Steenwyk J.L."/>
            <person name="Rokas A."/>
            <person name="Carro J."/>
            <person name="Camarero S."/>
            <person name="Ferreira P."/>
            <person name="Molpeceres G."/>
            <person name="Ruiz-Duenas F.J."/>
            <person name="Serrano A."/>
            <person name="Henrissat B."/>
            <person name="Drula E."/>
            <person name="Hughes K.W."/>
            <person name="Mata J.L."/>
            <person name="Ishikawa N.K."/>
            <person name="Vargas-Isla R."/>
            <person name="Ushijima S."/>
            <person name="Smith C.A."/>
            <person name="Ahrendt S."/>
            <person name="Andreopoulos W."/>
            <person name="He G."/>
            <person name="Labutti K."/>
            <person name="Lipzen A."/>
            <person name="Ng V."/>
            <person name="Sandor L."/>
            <person name="Barry K."/>
            <person name="Martinez A.T."/>
            <person name="Xiao Y."/>
            <person name="Gibbons J.G."/>
            <person name="Terashima K."/>
            <person name="Hibbett D.S."/>
            <person name="Grigoriev I.V."/>
        </authorList>
    </citation>
    <scope>NUCLEOTIDE SEQUENCE</scope>
    <source>
        <strain evidence="1">Sp2 HRB7682 ss15</strain>
    </source>
</reference>
<name>A0A9W8ZW56_9AGAR</name>
<organism evidence="1 2">
    <name type="scientific">Lentinula lateritia</name>
    <dbReference type="NCBI Taxonomy" id="40482"/>
    <lineage>
        <taxon>Eukaryota</taxon>
        <taxon>Fungi</taxon>
        <taxon>Dikarya</taxon>
        <taxon>Basidiomycota</taxon>
        <taxon>Agaricomycotina</taxon>
        <taxon>Agaricomycetes</taxon>
        <taxon>Agaricomycetidae</taxon>
        <taxon>Agaricales</taxon>
        <taxon>Marasmiineae</taxon>
        <taxon>Omphalotaceae</taxon>
        <taxon>Lentinula</taxon>
    </lineage>
</organism>
<gene>
    <name evidence="1" type="ORF">C8J55DRAFT_437574</name>
</gene>
<protein>
    <submittedName>
        <fullName evidence="1">Uncharacterized protein</fullName>
    </submittedName>
</protein>
<dbReference type="Proteomes" id="UP001150238">
    <property type="component" value="Unassembled WGS sequence"/>
</dbReference>
<accession>A0A9W8ZW56</accession>
<reference evidence="1" key="2">
    <citation type="journal article" date="2023" name="Proc. Natl. Acad. Sci. U.S.A.">
        <title>A global phylogenomic analysis of the shiitake genus Lentinula.</title>
        <authorList>
            <person name="Sierra-Patev S."/>
            <person name="Min B."/>
            <person name="Naranjo-Ortiz M."/>
            <person name="Looney B."/>
            <person name="Konkel Z."/>
            <person name="Slot J.C."/>
            <person name="Sakamoto Y."/>
            <person name="Steenwyk J.L."/>
            <person name="Rokas A."/>
            <person name="Carro J."/>
            <person name="Camarero S."/>
            <person name="Ferreira P."/>
            <person name="Molpeceres G."/>
            <person name="Ruiz-Duenas F.J."/>
            <person name="Serrano A."/>
            <person name="Henrissat B."/>
            <person name="Drula E."/>
            <person name="Hughes K.W."/>
            <person name="Mata J.L."/>
            <person name="Ishikawa N.K."/>
            <person name="Vargas-Isla R."/>
            <person name="Ushijima S."/>
            <person name="Smith C.A."/>
            <person name="Donoghue J."/>
            <person name="Ahrendt S."/>
            <person name="Andreopoulos W."/>
            <person name="He G."/>
            <person name="LaButti K."/>
            <person name="Lipzen A."/>
            <person name="Ng V."/>
            <person name="Riley R."/>
            <person name="Sandor L."/>
            <person name="Barry K."/>
            <person name="Martinez A.T."/>
            <person name="Xiao Y."/>
            <person name="Gibbons J.G."/>
            <person name="Terashima K."/>
            <person name="Grigoriev I.V."/>
            <person name="Hibbett D."/>
        </authorList>
    </citation>
    <scope>NUCLEOTIDE SEQUENCE</scope>
    <source>
        <strain evidence="1">Sp2 HRB7682 ss15</strain>
    </source>
</reference>
<evidence type="ECO:0000313" key="1">
    <source>
        <dbReference type="EMBL" id="KAJ4468581.1"/>
    </source>
</evidence>
<evidence type="ECO:0000313" key="2">
    <source>
        <dbReference type="Proteomes" id="UP001150238"/>
    </source>
</evidence>
<proteinExistence type="predicted"/>
<feature type="non-terminal residue" evidence="1">
    <location>
        <position position="1"/>
    </location>
</feature>